<dbReference type="Proteomes" id="UP001530377">
    <property type="component" value="Unassembled WGS sequence"/>
</dbReference>
<dbReference type="AlphaFoldDB" id="A0ABD3RZ66"/>
<keyword evidence="2" id="KW-1133">Transmembrane helix</keyword>
<keyword evidence="4" id="KW-1185">Reference proteome</keyword>
<feature type="region of interest" description="Disordered" evidence="1">
    <location>
        <begin position="1"/>
        <end position="42"/>
    </location>
</feature>
<feature type="region of interest" description="Disordered" evidence="1">
    <location>
        <begin position="363"/>
        <end position="398"/>
    </location>
</feature>
<comment type="caution">
    <text evidence="3">The sequence shown here is derived from an EMBL/GenBank/DDBJ whole genome shotgun (WGS) entry which is preliminary data.</text>
</comment>
<feature type="region of interest" description="Disordered" evidence="1">
    <location>
        <begin position="172"/>
        <end position="200"/>
    </location>
</feature>
<feature type="compositionally biased region" description="Polar residues" evidence="1">
    <location>
        <begin position="327"/>
        <end position="338"/>
    </location>
</feature>
<feature type="compositionally biased region" description="Polar residues" evidence="1">
    <location>
        <begin position="363"/>
        <end position="377"/>
    </location>
</feature>
<evidence type="ECO:0000256" key="2">
    <source>
        <dbReference type="SAM" id="Phobius"/>
    </source>
</evidence>
<keyword evidence="2" id="KW-0812">Transmembrane</keyword>
<feature type="region of interest" description="Disordered" evidence="1">
    <location>
        <begin position="288"/>
        <end position="338"/>
    </location>
</feature>
<accession>A0ABD3RZ66</accession>
<sequence length="398" mass="44234">MQNGKYDACAKEDPAPPPSTSPVIPPPSASSPSATLDSETDPTGDEGLAGWAISLIVIFVLLFVCCVGYAIAVVCFGVANCLDDCFRDHDDTKEIQNNIYFDDRSRDNRSRVTHQSRKMLAIEDQSRASGYGSRRSDHSLAIVLATPEDHPSFGDDSFTINTYSTKHKISRDPTMYIPGQEDKPDPYSESGWSDDGPPFKSKRDPTMYLDGESYDGDLPFKPTRDPTMYVDGHRETEMFDDSTAEEVHNDYHGVDKHYGKVTRDPSYFDMASNDSSYDDALQRFDDESRSIKSVRSKVSTRSKKSTKGDRRHMLNESTKGISEGMHKSSQSADWNASSGNDMNIIYEPKKRASLRASLVSNYHDSYNSSATDGQANSYVGGGAHDGVKDTRQTKSFYR</sequence>
<reference evidence="3 4" key="1">
    <citation type="submission" date="2024-10" db="EMBL/GenBank/DDBJ databases">
        <title>Updated reference genomes for cyclostephanoid diatoms.</title>
        <authorList>
            <person name="Roberts W.R."/>
            <person name="Alverson A.J."/>
        </authorList>
    </citation>
    <scope>NUCLEOTIDE SEQUENCE [LARGE SCALE GENOMIC DNA]</scope>
    <source>
        <strain evidence="3 4">AJA228-03</strain>
    </source>
</reference>
<feature type="compositionally biased region" description="Pro residues" evidence="1">
    <location>
        <begin position="15"/>
        <end position="29"/>
    </location>
</feature>
<feature type="transmembrane region" description="Helical" evidence="2">
    <location>
        <begin position="51"/>
        <end position="79"/>
    </location>
</feature>
<protein>
    <submittedName>
        <fullName evidence="3">Uncharacterized protein</fullName>
    </submittedName>
</protein>
<feature type="compositionally biased region" description="Basic residues" evidence="1">
    <location>
        <begin position="292"/>
        <end position="305"/>
    </location>
</feature>
<proteinExistence type="predicted"/>
<keyword evidence="2" id="KW-0472">Membrane</keyword>
<organism evidence="3 4">
    <name type="scientific">Cyclostephanos tholiformis</name>
    <dbReference type="NCBI Taxonomy" id="382380"/>
    <lineage>
        <taxon>Eukaryota</taxon>
        <taxon>Sar</taxon>
        <taxon>Stramenopiles</taxon>
        <taxon>Ochrophyta</taxon>
        <taxon>Bacillariophyta</taxon>
        <taxon>Coscinodiscophyceae</taxon>
        <taxon>Thalassiosirophycidae</taxon>
        <taxon>Stephanodiscales</taxon>
        <taxon>Stephanodiscaceae</taxon>
        <taxon>Cyclostephanos</taxon>
    </lineage>
</organism>
<evidence type="ECO:0000256" key="1">
    <source>
        <dbReference type="SAM" id="MobiDB-lite"/>
    </source>
</evidence>
<name>A0ABD3RZ66_9STRA</name>
<gene>
    <name evidence="3" type="ORF">ACHAXA_007097</name>
</gene>
<dbReference type="EMBL" id="JALLPB020000102">
    <property type="protein sequence ID" value="KAL3817507.1"/>
    <property type="molecule type" value="Genomic_DNA"/>
</dbReference>
<evidence type="ECO:0000313" key="4">
    <source>
        <dbReference type="Proteomes" id="UP001530377"/>
    </source>
</evidence>
<evidence type="ECO:0000313" key="3">
    <source>
        <dbReference type="EMBL" id="KAL3817507.1"/>
    </source>
</evidence>